<dbReference type="EMBL" id="JASPBL010000003">
    <property type="protein sequence ID" value="MDK8360773.1"/>
    <property type="molecule type" value="Genomic_DNA"/>
</dbReference>
<evidence type="ECO:0000313" key="4">
    <source>
        <dbReference type="Proteomes" id="UP001240589"/>
    </source>
</evidence>
<dbReference type="Proteomes" id="UP001240589">
    <property type="component" value="Unassembled WGS sequence"/>
</dbReference>
<gene>
    <name evidence="3" type="ORF">QP792_00840</name>
</gene>
<keyword evidence="3" id="KW-0946">Virion</keyword>
<feature type="domain" description="Spore coat protein U/FanG" evidence="2">
    <location>
        <begin position="31"/>
        <end position="213"/>
    </location>
</feature>
<reference evidence="3" key="1">
    <citation type="submission" date="2023-05" db="EMBL/GenBank/DDBJ databases">
        <title>Genomic Catalog of Human Bladder Bacteria.</title>
        <authorList>
            <person name="Du J."/>
        </authorList>
    </citation>
    <scope>NUCLEOTIDE SEQUENCE</scope>
    <source>
        <strain evidence="3">UMB7974B</strain>
    </source>
</reference>
<keyword evidence="3" id="KW-0167">Capsid protein</keyword>
<dbReference type="AlphaFoldDB" id="A0AAW6ZFV6"/>
<comment type="caution">
    <text evidence="3">The sequence shown here is derived from an EMBL/GenBank/DDBJ whole genome shotgun (WGS) entry which is preliminary data.</text>
</comment>
<organism evidence="3 4">
    <name type="scientific">Neisseria mucosa</name>
    <dbReference type="NCBI Taxonomy" id="488"/>
    <lineage>
        <taxon>Bacteria</taxon>
        <taxon>Pseudomonadati</taxon>
        <taxon>Pseudomonadota</taxon>
        <taxon>Betaproteobacteria</taxon>
        <taxon>Neisseriales</taxon>
        <taxon>Neisseriaceae</taxon>
        <taxon>Neisseria</taxon>
    </lineage>
</organism>
<dbReference type="InterPro" id="IPR053167">
    <property type="entry name" value="Spore_coat_component"/>
</dbReference>
<keyword evidence="1" id="KW-0732">Signal</keyword>
<evidence type="ECO:0000256" key="1">
    <source>
        <dbReference type="SAM" id="SignalP"/>
    </source>
</evidence>
<feature type="chain" id="PRO_5043499164" evidence="1">
    <location>
        <begin position="25"/>
        <end position="216"/>
    </location>
</feature>
<evidence type="ECO:0000259" key="2">
    <source>
        <dbReference type="Pfam" id="PF05229"/>
    </source>
</evidence>
<accession>A0AAW6ZFV6</accession>
<name>A0AAW6ZFV6_NEIMU</name>
<dbReference type="Pfam" id="PF05229">
    <property type="entry name" value="SCPU"/>
    <property type="match status" value="1"/>
</dbReference>
<protein>
    <submittedName>
        <fullName evidence="3">Spore coat protein U domain-containing protein</fullName>
    </submittedName>
</protein>
<proteinExistence type="predicted"/>
<dbReference type="PANTHER" id="PTHR37089">
    <property type="entry name" value="PROTEIN U-RELATED"/>
    <property type="match status" value="1"/>
</dbReference>
<evidence type="ECO:0000313" key="3">
    <source>
        <dbReference type="EMBL" id="MDK8360773.1"/>
    </source>
</evidence>
<feature type="signal peptide" evidence="1">
    <location>
        <begin position="1"/>
        <end position="24"/>
    </location>
</feature>
<dbReference type="RefSeq" id="WP_285045174.1">
    <property type="nucleotide sequence ID" value="NZ_JASOLC010000004.1"/>
</dbReference>
<dbReference type="InterPro" id="IPR007893">
    <property type="entry name" value="Spore_coat_U/FanG"/>
</dbReference>
<sequence length="216" mass="22576">MKTRFTLTSLALASLMMMGNTAMAVTTSNGNFNVTINLTGQCEAVEVAGGSAALAEATAKQNGDEITQGADINFGEHVAKSGATAVDGTSRGTTTSGIKVTCSKNMPFSIALESTNQPGATGEGLMNGVTTGNSDTIGYQLYKPTVSSAGSWQNTVTASTDYSDANKWGKDSNALSLYGKGYDSPMVIPVLARVPANSLDKYLDRYQDRVKVTLSW</sequence>